<feature type="region of interest" description="Disordered" evidence="1">
    <location>
        <begin position="38"/>
        <end position="57"/>
    </location>
</feature>
<gene>
    <name evidence="2" type="ORF">SAMN05216577_12560</name>
</gene>
<evidence type="ECO:0000313" key="2">
    <source>
        <dbReference type="EMBL" id="SFD41898.1"/>
    </source>
</evidence>
<name>A0AAQ1QYB4_9PSED</name>
<accession>A0AAQ1QYB4</accession>
<dbReference type="Proteomes" id="UP000183385">
    <property type="component" value="Unassembled WGS sequence"/>
</dbReference>
<protein>
    <submittedName>
        <fullName evidence="2">Uncharacterized protein</fullName>
    </submittedName>
</protein>
<feature type="region of interest" description="Disordered" evidence="1">
    <location>
        <begin position="1"/>
        <end position="21"/>
    </location>
</feature>
<dbReference type="EMBL" id="FOLS01000025">
    <property type="protein sequence ID" value="SFD41898.1"/>
    <property type="molecule type" value="Genomic_DNA"/>
</dbReference>
<dbReference type="PANTHER" id="PTHR43610:SF1">
    <property type="entry name" value="N-ACETYLTRANSFERASE DOMAIN-CONTAINING PROTEIN"/>
    <property type="match status" value="1"/>
</dbReference>
<dbReference type="AlphaFoldDB" id="A0AAQ1QYB4"/>
<evidence type="ECO:0000256" key="1">
    <source>
        <dbReference type="SAM" id="MobiDB-lite"/>
    </source>
</evidence>
<evidence type="ECO:0000313" key="3">
    <source>
        <dbReference type="Proteomes" id="UP000183385"/>
    </source>
</evidence>
<keyword evidence="3" id="KW-1185">Reference proteome</keyword>
<dbReference type="Gene3D" id="3.40.630.30">
    <property type="match status" value="1"/>
</dbReference>
<comment type="caution">
    <text evidence="2">The sequence shown here is derived from an EMBL/GenBank/DDBJ whole genome shotgun (WGS) entry which is preliminary data.</text>
</comment>
<sequence>MLANRLRSGVHSRASSLLRRAPRRSRLVSPLLRAIRNHRPGFPGAGETGKRLPQGAAQEGIVRHERIMSDGRKRDSLRFSIIDDEWPVVKAALLARLGRG</sequence>
<organism evidence="2 3">
    <name type="scientific">Pseudomonas citronellolis</name>
    <dbReference type="NCBI Taxonomy" id="53408"/>
    <lineage>
        <taxon>Bacteria</taxon>
        <taxon>Pseudomonadati</taxon>
        <taxon>Pseudomonadota</taxon>
        <taxon>Gammaproteobacteria</taxon>
        <taxon>Pseudomonadales</taxon>
        <taxon>Pseudomonadaceae</taxon>
        <taxon>Pseudomonas</taxon>
    </lineage>
</organism>
<proteinExistence type="predicted"/>
<reference evidence="2 3" key="1">
    <citation type="submission" date="2016-10" db="EMBL/GenBank/DDBJ databases">
        <authorList>
            <person name="Varghese N."/>
            <person name="Submissions S."/>
        </authorList>
    </citation>
    <scope>NUCLEOTIDE SEQUENCE [LARGE SCALE GENOMIC DNA]</scope>
    <source>
        <strain evidence="2 3">LMG 18378</strain>
    </source>
</reference>
<dbReference type="PANTHER" id="PTHR43610">
    <property type="entry name" value="BLL6696 PROTEIN"/>
    <property type="match status" value="1"/>
</dbReference>